<organism evidence="1">
    <name type="scientific">marine sediment metagenome</name>
    <dbReference type="NCBI Taxonomy" id="412755"/>
    <lineage>
        <taxon>unclassified sequences</taxon>
        <taxon>metagenomes</taxon>
        <taxon>ecological metagenomes</taxon>
    </lineage>
</organism>
<accession>X0Z1H9</accession>
<protein>
    <submittedName>
        <fullName evidence="1">Uncharacterized protein</fullName>
    </submittedName>
</protein>
<proteinExistence type="predicted"/>
<evidence type="ECO:0000313" key="1">
    <source>
        <dbReference type="EMBL" id="GAG42476.1"/>
    </source>
</evidence>
<comment type="caution">
    <text evidence="1">The sequence shown here is derived from an EMBL/GenBank/DDBJ whole genome shotgun (WGS) entry which is preliminary data.</text>
</comment>
<dbReference type="AlphaFoldDB" id="X0Z1H9"/>
<reference evidence="1" key="1">
    <citation type="journal article" date="2014" name="Front. Microbiol.">
        <title>High frequency of phylogenetically diverse reductive dehalogenase-homologous genes in deep subseafloor sedimentary metagenomes.</title>
        <authorList>
            <person name="Kawai M."/>
            <person name="Futagami T."/>
            <person name="Toyoda A."/>
            <person name="Takaki Y."/>
            <person name="Nishi S."/>
            <person name="Hori S."/>
            <person name="Arai W."/>
            <person name="Tsubouchi T."/>
            <person name="Morono Y."/>
            <person name="Uchiyama I."/>
            <person name="Ito T."/>
            <person name="Fujiyama A."/>
            <person name="Inagaki F."/>
            <person name="Takami H."/>
        </authorList>
    </citation>
    <scope>NUCLEOTIDE SEQUENCE</scope>
    <source>
        <strain evidence="1">Expedition CK06-06</strain>
    </source>
</reference>
<name>X0Z1H9_9ZZZZ</name>
<dbReference type="EMBL" id="BARS01057677">
    <property type="protein sequence ID" value="GAG42476.1"/>
    <property type="molecule type" value="Genomic_DNA"/>
</dbReference>
<feature type="non-terminal residue" evidence="1">
    <location>
        <position position="1"/>
    </location>
</feature>
<sequence length="131" mass="15418">SVADDFYNIEEATMNLSISGEINIYPNVNNYNIEDIKTFLIFQPKETWRQKIISSNTEPEAEITEDSVNFEWKNTEKKKLTFKTDYTIKTNQQIKKIKRKINFPITNILAEYIQYTKPTENIDSGNKEIIK</sequence>
<feature type="non-terminal residue" evidence="1">
    <location>
        <position position="131"/>
    </location>
</feature>
<gene>
    <name evidence="1" type="ORF">S01H1_84472</name>
</gene>